<dbReference type="Proteomes" id="UP000030518">
    <property type="component" value="Unassembled WGS sequence"/>
</dbReference>
<dbReference type="AlphaFoldDB" id="A0A0A2WLS8"/>
<evidence type="ECO:0000313" key="1">
    <source>
        <dbReference type="EMBL" id="KGQ20763.1"/>
    </source>
</evidence>
<sequence>MPEASRPKIGRVVIMGRSSRLRCTDHGGVDNFALKQDAGAHFVN</sequence>
<name>A0A0A2WLS8_9GAMM</name>
<gene>
    <name evidence="1" type="ORF">LF41_1303</name>
</gene>
<proteinExistence type="predicted"/>
<dbReference type="EMBL" id="JRKJ01000002">
    <property type="protein sequence ID" value="KGQ20763.1"/>
    <property type="molecule type" value="Genomic_DNA"/>
</dbReference>
<organism evidence="1 2">
    <name type="scientific">Lysobacter dokdonensis DS-58</name>
    <dbReference type="NCBI Taxonomy" id="1300345"/>
    <lineage>
        <taxon>Bacteria</taxon>
        <taxon>Pseudomonadati</taxon>
        <taxon>Pseudomonadota</taxon>
        <taxon>Gammaproteobacteria</taxon>
        <taxon>Lysobacterales</taxon>
        <taxon>Lysobacteraceae</taxon>
        <taxon>Noviluteimonas</taxon>
    </lineage>
</organism>
<protein>
    <submittedName>
        <fullName evidence="1">Uncharacterized protein</fullName>
    </submittedName>
</protein>
<accession>A0A0A2WLS8</accession>
<evidence type="ECO:0000313" key="2">
    <source>
        <dbReference type="Proteomes" id="UP000030518"/>
    </source>
</evidence>
<keyword evidence="2" id="KW-1185">Reference proteome</keyword>
<comment type="caution">
    <text evidence="1">The sequence shown here is derived from an EMBL/GenBank/DDBJ whole genome shotgun (WGS) entry which is preliminary data.</text>
</comment>
<reference evidence="1 2" key="1">
    <citation type="submission" date="2014-09" db="EMBL/GenBank/DDBJ databases">
        <title>Genome sequences of Lysobacter dokdonensis DS-58.</title>
        <authorList>
            <person name="Kim J.F."/>
            <person name="Kwak M.-J."/>
        </authorList>
    </citation>
    <scope>NUCLEOTIDE SEQUENCE [LARGE SCALE GENOMIC DNA]</scope>
    <source>
        <strain evidence="1 2">DS-58</strain>
    </source>
</reference>